<dbReference type="PANTHER" id="PTHR46140">
    <property type="entry name" value="VACUOLAR TRANSPORTER CHAPERONE 1-RELATED"/>
    <property type="match status" value="1"/>
</dbReference>
<dbReference type="InterPro" id="IPR004331">
    <property type="entry name" value="SPX_dom"/>
</dbReference>
<evidence type="ECO:0000256" key="2">
    <source>
        <dbReference type="ARBA" id="ARBA00022554"/>
    </source>
</evidence>
<evidence type="ECO:0000256" key="3">
    <source>
        <dbReference type="ARBA" id="ARBA00022692"/>
    </source>
</evidence>
<keyword evidence="3 7" id="KW-0812">Transmembrane</keyword>
<keyword evidence="4 7" id="KW-1133">Transmembrane helix</keyword>
<dbReference type="EMBL" id="MVBO01000103">
    <property type="protein sequence ID" value="OZJ03122.1"/>
    <property type="molecule type" value="Genomic_DNA"/>
</dbReference>
<dbReference type="GO" id="GO:0005774">
    <property type="term" value="C:vacuolar membrane"/>
    <property type="evidence" value="ECO:0007669"/>
    <property type="project" value="UniProtKB-SubCell"/>
</dbReference>
<protein>
    <recommendedName>
        <fullName evidence="8">SPX domain-containing protein</fullName>
    </recommendedName>
</protein>
<dbReference type="Pfam" id="PF09359">
    <property type="entry name" value="VTC"/>
    <property type="match status" value="1"/>
</dbReference>
<dbReference type="PANTHER" id="PTHR46140:SF1">
    <property type="entry name" value="VACUOLAR TRANSPORTER CHAPERONE COMPLEX SUBUNIT 4-RELATED"/>
    <property type="match status" value="1"/>
</dbReference>
<keyword evidence="10" id="KW-1185">Reference proteome</keyword>
<accession>A0A261XXP6</accession>
<sequence>MKFGQYVKRQRHADYRFYYIDYDKLKKACRETTASGQAYNQDQVDALASLLREEMEKVSSFHKLKLAELSHHLEQVSSAIYGPFRPLTPTSSAKHAFNVPEMDKVAYQIQEFWRYTQLNTRAVHKIHKKFARWAGRRVVEEGYKVEGEFGAWMNEEAFEELMIELGRVYAYIRSHTQFRSISDLRQLSNNTLTPSNDPYHRQLSKIHYVFNPDNLLDLQLYLLKYMSLQLPDSFTERQAIRRRSSSASNLQAMRRTMDASTNAESRTSVCEAVQYLDTTTLDMYDHHLASPDTKTNFVDLVRSSSEPQLVTVLTSTRAENHCTQDVFAIKYKHAHAWLRKEWDANKSLQDKKMRGKIVNPGLERAVQDGQRYIWDQDLVAVVEGIRSRTTFTEPRDSNVAVHLDTGIHFLALDQATSEHTPLDLDVLHQAPTTQGYLSIPWSVMTVVLEDGVDEPDFIPELAGMKLVRYVADYDEHIHALSIAVKKPHKPVPRWLSVLHSTPPILTPRMQPYKSQITDLALSMTSSTATNESTTPSTPADREYEEHVDKANPVDERSRLLSGLSAKLPSYHAIIKPEQMRHPTSDLECGETSRRDWLHALFGRPCSRSAMRYAFTTTITACLACLFGGATMAALIFLATMENKA</sequence>
<evidence type="ECO:0000313" key="10">
    <source>
        <dbReference type="Proteomes" id="UP000242875"/>
    </source>
</evidence>
<comment type="subcellular location">
    <subcellularLocation>
        <location evidence="1">Vacuole membrane</location>
        <topology evidence="1">Multi-pass membrane protein</topology>
    </subcellularLocation>
</comment>
<dbReference type="OrthoDB" id="2290606at2759"/>
<gene>
    <name evidence="9" type="ORF">BZG36_03870</name>
</gene>
<dbReference type="Gene3D" id="3.20.100.30">
    <property type="entry name" value="VTC, catalytic tunnel domain"/>
    <property type="match status" value="1"/>
</dbReference>
<keyword evidence="5 7" id="KW-0472">Membrane</keyword>
<comment type="caution">
    <text evidence="9">The sequence shown here is derived from an EMBL/GenBank/DDBJ whole genome shotgun (WGS) entry which is preliminary data.</text>
</comment>
<dbReference type="Proteomes" id="UP000242875">
    <property type="component" value="Unassembled WGS sequence"/>
</dbReference>
<evidence type="ECO:0000313" key="9">
    <source>
        <dbReference type="EMBL" id="OZJ03122.1"/>
    </source>
</evidence>
<dbReference type="PROSITE" id="PS51382">
    <property type="entry name" value="SPX"/>
    <property type="match status" value="1"/>
</dbReference>
<reference evidence="9 10" key="1">
    <citation type="journal article" date="2017" name="Mycologia">
        <title>Bifiguratus adelaidae, gen. et sp. nov., a new member of Mucoromycotina in endophytic and soil-dwelling habitats.</title>
        <authorList>
            <person name="Torres-Cruz T.J."/>
            <person name="Billingsley Tobias T.L."/>
            <person name="Almatruk M."/>
            <person name="Hesse C."/>
            <person name="Kuske C.R."/>
            <person name="Desiro A."/>
            <person name="Benucci G.M."/>
            <person name="Bonito G."/>
            <person name="Stajich J.E."/>
            <person name="Dunlap C."/>
            <person name="Arnold A.E."/>
            <person name="Porras-Alfaro A."/>
        </authorList>
    </citation>
    <scope>NUCLEOTIDE SEQUENCE [LARGE SCALE GENOMIC DNA]</scope>
    <source>
        <strain evidence="9 10">AZ0501</strain>
    </source>
</reference>
<dbReference type="InterPro" id="IPR018966">
    <property type="entry name" value="VTC_domain"/>
</dbReference>
<dbReference type="GO" id="GO:0006799">
    <property type="term" value="P:polyphosphate biosynthetic process"/>
    <property type="evidence" value="ECO:0007669"/>
    <property type="project" value="UniProtKB-ARBA"/>
</dbReference>
<feature type="domain" description="SPX" evidence="8">
    <location>
        <begin position="1"/>
        <end position="144"/>
    </location>
</feature>
<keyword evidence="2" id="KW-0926">Vacuole</keyword>
<feature type="region of interest" description="Disordered" evidence="6">
    <location>
        <begin position="524"/>
        <end position="544"/>
    </location>
</feature>
<evidence type="ECO:0000256" key="4">
    <source>
        <dbReference type="ARBA" id="ARBA00022989"/>
    </source>
</evidence>
<evidence type="ECO:0000256" key="1">
    <source>
        <dbReference type="ARBA" id="ARBA00004128"/>
    </source>
</evidence>
<organism evidence="9 10">
    <name type="scientific">Bifiguratus adelaidae</name>
    <dbReference type="NCBI Taxonomy" id="1938954"/>
    <lineage>
        <taxon>Eukaryota</taxon>
        <taxon>Fungi</taxon>
        <taxon>Fungi incertae sedis</taxon>
        <taxon>Mucoromycota</taxon>
        <taxon>Mucoromycotina</taxon>
        <taxon>Endogonomycetes</taxon>
        <taxon>Endogonales</taxon>
        <taxon>Endogonales incertae sedis</taxon>
        <taxon>Bifiguratus</taxon>
    </lineage>
</organism>
<name>A0A261XXP6_9FUNG</name>
<evidence type="ECO:0000256" key="7">
    <source>
        <dbReference type="SAM" id="Phobius"/>
    </source>
</evidence>
<evidence type="ECO:0000256" key="6">
    <source>
        <dbReference type="SAM" id="MobiDB-lite"/>
    </source>
</evidence>
<dbReference type="AlphaFoldDB" id="A0A261XXP6"/>
<dbReference type="InterPro" id="IPR042267">
    <property type="entry name" value="VTC_sf"/>
</dbReference>
<evidence type="ECO:0000259" key="8">
    <source>
        <dbReference type="PROSITE" id="PS51382"/>
    </source>
</evidence>
<dbReference type="InterPro" id="IPR051572">
    <property type="entry name" value="VTC_Complex_Subunit"/>
</dbReference>
<proteinExistence type="predicted"/>
<evidence type="ECO:0000256" key="5">
    <source>
        <dbReference type="ARBA" id="ARBA00023136"/>
    </source>
</evidence>
<feature type="compositionally biased region" description="Polar residues" evidence="6">
    <location>
        <begin position="524"/>
        <end position="537"/>
    </location>
</feature>
<feature type="transmembrane region" description="Helical" evidence="7">
    <location>
        <begin position="612"/>
        <end position="638"/>
    </location>
</feature>